<dbReference type="GO" id="GO:0003676">
    <property type="term" value="F:nucleic acid binding"/>
    <property type="evidence" value="ECO:0007669"/>
    <property type="project" value="InterPro"/>
</dbReference>
<dbReference type="GO" id="GO:0016787">
    <property type="term" value="F:hydrolase activity"/>
    <property type="evidence" value="ECO:0007669"/>
    <property type="project" value="UniProtKB-KW"/>
</dbReference>
<dbReference type="PANTHER" id="PTHR12302:SF3">
    <property type="entry name" value="SERINE_THREONINE-PROTEIN KINASE 31"/>
    <property type="match status" value="1"/>
</dbReference>
<dbReference type="RefSeq" id="WP_270042623.1">
    <property type="nucleotide sequence ID" value="NZ_JAPDOD010000024.1"/>
</dbReference>
<dbReference type="Gene3D" id="2.40.50.90">
    <property type="match status" value="1"/>
</dbReference>
<evidence type="ECO:0000313" key="6">
    <source>
        <dbReference type="Proteomes" id="UP001149140"/>
    </source>
</evidence>
<evidence type="ECO:0000256" key="3">
    <source>
        <dbReference type="ARBA" id="ARBA00022801"/>
    </source>
</evidence>
<gene>
    <name evidence="5" type="ORF">OM076_24105</name>
</gene>
<keyword evidence="6" id="KW-1185">Reference proteome</keyword>
<dbReference type="InterPro" id="IPR016071">
    <property type="entry name" value="Staphylococal_nuclease_OB-fold"/>
</dbReference>
<dbReference type="GO" id="GO:0004519">
    <property type="term" value="F:endonuclease activity"/>
    <property type="evidence" value="ECO:0007669"/>
    <property type="project" value="UniProtKB-KW"/>
</dbReference>
<reference evidence="5" key="1">
    <citation type="submission" date="2022-10" db="EMBL/GenBank/DDBJ databases">
        <title>The WGS of Solirubrobacter ginsenosidimutans DSM 21036.</title>
        <authorList>
            <person name="Jiang Z."/>
        </authorList>
    </citation>
    <scope>NUCLEOTIDE SEQUENCE</scope>
    <source>
        <strain evidence="5">DSM 21036</strain>
    </source>
</reference>
<proteinExistence type="predicted"/>
<dbReference type="PROSITE" id="PS50830">
    <property type="entry name" value="TNASE_3"/>
    <property type="match status" value="1"/>
</dbReference>
<organism evidence="5 6">
    <name type="scientific">Solirubrobacter ginsenosidimutans</name>
    <dbReference type="NCBI Taxonomy" id="490573"/>
    <lineage>
        <taxon>Bacteria</taxon>
        <taxon>Bacillati</taxon>
        <taxon>Actinomycetota</taxon>
        <taxon>Thermoleophilia</taxon>
        <taxon>Solirubrobacterales</taxon>
        <taxon>Solirubrobacteraceae</taxon>
        <taxon>Solirubrobacter</taxon>
    </lineage>
</organism>
<dbReference type="Pfam" id="PF00565">
    <property type="entry name" value="SNase"/>
    <property type="match status" value="1"/>
</dbReference>
<feature type="domain" description="TNase-like" evidence="4">
    <location>
        <begin position="18"/>
        <end position="149"/>
    </location>
</feature>
<keyword evidence="3" id="KW-0378">Hydrolase</keyword>
<evidence type="ECO:0000313" key="5">
    <source>
        <dbReference type="EMBL" id="MDA0163380.1"/>
    </source>
</evidence>
<protein>
    <submittedName>
        <fullName evidence="5">Thermonuclease family protein</fullName>
    </submittedName>
</protein>
<sequence>MKRLLVLTLLLTGCGGGVRNAARVERVVDGDTIVVRVDGRSERVRYIGVDTPESVKPGVRVQCFAKSAAKENAKLVLGRDVRLEYDAEARDRYGRLLAYVWRGDLLVNAELVRLGYGKPLEIAPNLAHAAELRQLAAAAKRDHRGLWSRC</sequence>
<comment type="caution">
    <text evidence="5">The sequence shown here is derived from an EMBL/GenBank/DDBJ whole genome shotgun (WGS) entry which is preliminary data.</text>
</comment>
<dbReference type="InterPro" id="IPR035437">
    <property type="entry name" value="SNase_OB-fold_sf"/>
</dbReference>
<keyword evidence="2" id="KW-0255">Endonuclease</keyword>
<dbReference type="SMART" id="SM00318">
    <property type="entry name" value="SNc"/>
    <property type="match status" value="1"/>
</dbReference>
<dbReference type="AlphaFoldDB" id="A0A9X3S1H0"/>
<dbReference type="InterPro" id="IPR002071">
    <property type="entry name" value="Thermonucl_AS"/>
</dbReference>
<evidence type="ECO:0000256" key="1">
    <source>
        <dbReference type="ARBA" id="ARBA00022722"/>
    </source>
</evidence>
<dbReference type="SUPFAM" id="SSF50199">
    <property type="entry name" value="Staphylococcal nuclease"/>
    <property type="match status" value="1"/>
</dbReference>
<dbReference type="PROSITE" id="PS01284">
    <property type="entry name" value="TNASE_2"/>
    <property type="match status" value="1"/>
</dbReference>
<name>A0A9X3S1H0_9ACTN</name>
<dbReference type="Proteomes" id="UP001149140">
    <property type="component" value="Unassembled WGS sequence"/>
</dbReference>
<evidence type="ECO:0000259" key="4">
    <source>
        <dbReference type="PROSITE" id="PS50830"/>
    </source>
</evidence>
<evidence type="ECO:0000256" key="2">
    <source>
        <dbReference type="ARBA" id="ARBA00022759"/>
    </source>
</evidence>
<keyword evidence="1" id="KW-0540">Nuclease</keyword>
<dbReference type="EMBL" id="JAPDOD010000024">
    <property type="protein sequence ID" value="MDA0163380.1"/>
    <property type="molecule type" value="Genomic_DNA"/>
</dbReference>
<dbReference type="PANTHER" id="PTHR12302">
    <property type="entry name" value="EBNA2 BINDING PROTEIN P100"/>
    <property type="match status" value="1"/>
</dbReference>
<accession>A0A9X3S1H0</accession>